<dbReference type="Gene3D" id="4.10.1000.10">
    <property type="entry name" value="Zinc finger, CCCH-type"/>
    <property type="match status" value="2"/>
</dbReference>
<dbReference type="Proteomes" id="UP000009138">
    <property type="component" value="Unassembled WGS sequence"/>
</dbReference>
<reference evidence="8 9" key="1">
    <citation type="journal article" date="2009" name="PLoS Genet.">
        <title>Genomic analysis of the basal lineage fungus Rhizopus oryzae reveals a whole-genome duplication.</title>
        <authorList>
            <person name="Ma L.-J."/>
            <person name="Ibrahim A.S."/>
            <person name="Skory C."/>
            <person name="Grabherr M.G."/>
            <person name="Burger G."/>
            <person name="Butler M."/>
            <person name="Elias M."/>
            <person name="Idnurm A."/>
            <person name="Lang B.F."/>
            <person name="Sone T."/>
            <person name="Abe A."/>
            <person name="Calvo S.E."/>
            <person name="Corrochano L.M."/>
            <person name="Engels R."/>
            <person name="Fu J."/>
            <person name="Hansberg W."/>
            <person name="Kim J.-M."/>
            <person name="Kodira C.D."/>
            <person name="Koehrsen M.J."/>
            <person name="Liu B."/>
            <person name="Miranda-Saavedra D."/>
            <person name="O'Leary S."/>
            <person name="Ortiz-Castellanos L."/>
            <person name="Poulter R."/>
            <person name="Rodriguez-Romero J."/>
            <person name="Ruiz-Herrera J."/>
            <person name="Shen Y.-Q."/>
            <person name="Zeng Q."/>
            <person name="Galagan J."/>
            <person name="Birren B.W."/>
            <person name="Cuomo C.A."/>
            <person name="Wickes B.L."/>
        </authorList>
    </citation>
    <scope>NUCLEOTIDE SEQUENCE [LARGE SCALE GENOMIC DNA]</scope>
    <source>
        <strain evidence="9">RA 99-880 / ATCC MYA-4621 / FGSC 9543 / NRRL 43880</strain>
    </source>
</reference>
<dbReference type="PANTHER" id="PTHR12547:SF18">
    <property type="entry name" value="PROTEIN TIS11"/>
    <property type="match status" value="1"/>
</dbReference>
<keyword evidence="3 5" id="KW-0863">Zinc-finger</keyword>
<feature type="zinc finger region" description="C3H1-type" evidence="5">
    <location>
        <begin position="139"/>
        <end position="167"/>
    </location>
</feature>
<organism evidence="8 9">
    <name type="scientific">Rhizopus delemar (strain RA 99-880 / ATCC MYA-4621 / FGSC 9543 / NRRL 43880)</name>
    <name type="common">Mucormycosis agent</name>
    <name type="synonym">Rhizopus arrhizus var. delemar</name>
    <dbReference type="NCBI Taxonomy" id="246409"/>
    <lineage>
        <taxon>Eukaryota</taxon>
        <taxon>Fungi</taxon>
        <taxon>Fungi incertae sedis</taxon>
        <taxon>Mucoromycota</taxon>
        <taxon>Mucoromycotina</taxon>
        <taxon>Mucoromycetes</taxon>
        <taxon>Mucorales</taxon>
        <taxon>Mucorineae</taxon>
        <taxon>Rhizopodaceae</taxon>
        <taxon>Rhizopus</taxon>
    </lineage>
</organism>
<feature type="domain" description="C3H1-type" evidence="7">
    <location>
        <begin position="101"/>
        <end position="129"/>
    </location>
</feature>
<dbReference type="OrthoDB" id="410307at2759"/>
<proteinExistence type="predicted"/>
<evidence type="ECO:0000256" key="6">
    <source>
        <dbReference type="SAM" id="MobiDB-lite"/>
    </source>
</evidence>
<dbReference type="InterPro" id="IPR000571">
    <property type="entry name" value="Znf_CCCH"/>
</dbReference>
<dbReference type="eggNOG" id="KOG1677">
    <property type="taxonomic scope" value="Eukaryota"/>
</dbReference>
<protein>
    <recommendedName>
        <fullName evidence="7">C3H1-type domain-containing protein</fullName>
    </recommendedName>
</protein>
<dbReference type="AlphaFoldDB" id="I1BW09"/>
<evidence type="ECO:0000259" key="7">
    <source>
        <dbReference type="PROSITE" id="PS50103"/>
    </source>
</evidence>
<evidence type="ECO:0000313" key="8">
    <source>
        <dbReference type="EMBL" id="EIE80389.1"/>
    </source>
</evidence>
<keyword evidence="9" id="KW-1185">Reference proteome</keyword>
<dbReference type="GO" id="GO:0003729">
    <property type="term" value="F:mRNA binding"/>
    <property type="evidence" value="ECO:0007669"/>
    <property type="project" value="InterPro"/>
</dbReference>
<feature type="zinc finger region" description="C3H1-type" evidence="5">
    <location>
        <begin position="101"/>
        <end position="129"/>
    </location>
</feature>
<dbReference type="STRING" id="246409.I1BW09"/>
<dbReference type="FunFam" id="4.10.1000.10:FF:000002">
    <property type="entry name" value="Zinc finger protein 36, C3H1 type-like 1"/>
    <property type="match status" value="1"/>
</dbReference>
<accession>I1BW09</accession>
<dbReference type="OMA" id="NWEETNH"/>
<dbReference type="InParanoid" id="I1BW09"/>
<dbReference type="RefSeq" id="XP_067515785.1">
    <property type="nucleotide sequence ID" value="XM_067659684.1"/>
</dbReference>
<feature type="compositionally biased region" description="Basic residues" evidence="6">
    <location>
        <begin position="49"/>
        <end position="60"/>
    </location>
</feature>
<dbReference type="InterPro" id="IPR045877">
    <property type="entry name" value="ZFP36-like"/>
</dbReference>
<evidence type="ECO:0000256" key="4">
    <source>
        <dbReference type="ARBA" id="ARBA00022833"/>
    </source>
</evidence>
<feature type="domain" description="C3H1-type" evidence="7">
    <location>
        <begin position="139"/>
        <end position="167"/>
    </location>
</feature>
<dbReference type="GO" id="GO:0008270">
    <property type="term" value="F:zinc ion binding"/>
    <property type="evidence" value="ECO:0007669"/>
    <property type="project" value="UniProtKB-KW"/>
</dbReference>
<dbReference type="EMBL" id="CH476734">
    <property type="protein sequence ID" value="EIE80389.1"/>
    <property type="molecule type" value="Genomic_DNA"/>
</dbReference>
<evidence type="ECO:0000313" key="9">
    <source>
        <dbReference type="Proteomes" id="UP000009138"/>
    </source>
</evidence>
<name>I1BW09_RHIO9</name>
<keyword evidence="2" id="KW-0677">Repeat</keyword>
<dbReference type="Pfam" id="PF00642">
    <property type="entry name" value="zf-CCCH"/>
    <property type="match status" value="2"/>
</dbReference>
<feature type="compositionally biased region" description="Basic and acidic residues" evidence="6">
    <location>
        <begin position="61"/>
        <end position="70"/>
    </location>
</feature>
<dbReference type="InterPro" id="IPR036855">
    <property type="entry name" value="Znf_CCCH_sf"/>
</dbReference>
<dbReference type="VEuPathDB" id="FungiDB:RO3G_05094"/>
<sequence>MSSFPLELTLQENNRSYNFYLDNSKLIKPNTISESFSEEESDSTNSTKSFHHQAQKHLKKREVNSMKKEEMDSDNDSLIEYTKNTKKNKKTIENEKKQKNLYKTELCRNWEETGQCRYGTKCQYAHGAQDLREIERHPKYKTQKCRTFHKTGSCPYGARCTFRHFSLPGDDEEHAAATTPMLFGKEKFFSIFNSEKMLQPNWYSSTPFTTPSPSGLMAEQYKRPFMYDNEDALLPSNAESLLPHQLLFDLDNEQVNPIPNYYQQDTLCKSFFRPWLI</sequence>
<dbReference type="PANTHER" id="PTHR12547">
    <property type="entry name" value="CCCH ZINC FINGER/TIS11-RELATED"/>
    <property type="match status" value="1"/>
</dbReference>
<evidence type="ECO:0000256" key="2">
    <source>
        <dbReference type="ARBA" id="ARBA00022737"/>
    </source>
</evidence>
<evidence type="ECO:0000256" key="5">
    <source>
        <dbReference type="PROSITE-ProRule" id="PRU00723"/>
    </source>
</evidence>
<dbReference type="GeneID" id="93612065"/>
<dbReference type="PROSITE" id="PS50103">
    <property type="entry name" value="ZF_C3H1"/>
    <property type="match status" value="2"/>
</dbReference>
<evidence type="ECO:0000256" key="3">
    <source>
        <dbReference type="ARBA" id="ARBA00022771"/>
    </source>
</evidence>
<dbReference type="SMART" id="SM00356">
    <property type="entry name" value="ZnF_C3H1"/>
    <property type="match status" value="2"/>
</dbReference>
<keyword evidence="4 5" id="KW-0862">Zinc</keyword>
<evidence type="ECO:0000256" key="1">
    <source>
        <dbReference type="ARBA" id="ARBA00022723"/>
    </source>
</evidence>
<dbReference type="SUPFAM" id="SSF90229">
    <property type="entry name" value="CCCH zinc finger"/>
    <property type="match status" value="2"/>
</dbReference>
<gene>
    <name evidence="8" type="ORF">RO3G_05094</name>
</gene>
<dbReference type="FunFam" id="4.10.1000.10:FF:000001">
    <property type="entry name" value="zinc finger CCCH domain-containing protein 15-like"/>
    <property type="match status" value="1"/>
</dbReference>
<keyword evidence="1 5" id="KW-0479">Metal-binding</keyword>
<feature type="region of interest" description="Disordered" evidence="6">
    <location>
        <begin position="35"/>
        <end position="74"/>
    </location>
</feature>